<accession>A0A9J5W8N0</accession>
<name>A0A9J5W8N0_SOLCO</name>
<dbReference type="AlphaFoldDB" id="A0A9J5W8N0"/>
<proteinExistence type="predicted"/>
<comment type="caution">
    <text evidence="1">The sequence shown here is derived from an EMBL/GenBank/DDBJ whole genome shotgun (WGS) entry which is preliminary data.</text>
</comment>
<evidence type="ECO:0000313" key="2">
    <source>
        <dbReference type="Proteomes" id="UP000824120"/>
    </source>
</evidence>
<gene>
    <name evidence="1" type="ORF">H5410_061362</name>
</gene>
<sequence length="256" mass="29049">MRGNPWDVMGIRVKLNNWAKNEEIKRPKSNSLEMKPPSSSSFQNPLKLRAKISKSDHSVSLVRIADQLGDSPFSVVHHRLVPTFSIVVLWAIRWYGTASRNCSGSAHWIKRQSKTLRRSLGLHFFQTQVQLFNKGVSNSATQDSIINAHNKTQFTYAKIKCALKDSSCDSLISTNLMLTILASNASSSSTVMFKCPHTKNDSMFTQWFHSLNLESDATLTLTKKYLMHAFTHRFSHIFQSTFILAHSRSKRSFKGL</sequence>
<dbReference type="EMBL" id="JACXVP010000012">
    <property type="protein sequence ID" value="KAG5571596.1"/>
    <property type="molecule type" value="Genomic_DNA"/>
</dbReference>
<organism evidence="1 2">
    <name type="scientific">Solanum commersonii</name>
    <name type="common">Commerson's wild potato</name>
    <name type="synonym">Commerson's nightshade</name>
    <dbReference type="NCBI Taxonomy" id="4109"/>
    <lineage>
        <taxon>Eukaryota</taxon>
        <taxon>Viridiplantae</taxon>
        <taxon>Streptophyta</taxon>
        <taxon>Embryophyta</taxon>
        <taxon>Tracheophyta</taxon>
        <taxon>Spermatophyta</taxon>
        <taxon>Magnoliopsida</taxon>
        <taxon>eudicotyledons</taxon>
        <taxon>Gunneridae</taxon>
        <taxon>Pentapetalae</taxon>
        <taxon>asterids</taxon>
        <taxon>lamiids</taxon>
        <taxon>Solanales</taxon>
        <taxon>Solanaceae</taxon>
        <taxon>Solanoideae</taxon>
        <taxon>Solaneae</taxon>
        <taxon>Solanum</taxon>
    </lineage>
</organism>
<dbReference type="Proteomes" id="UP000824120">
    <property type="component" value="Chromosome 12"/>
</dbReference>
<protein>
    <submittedName>
        <fullName evidence="1">Uncharacterized protein</fullName>
    </submittedName>
</protein>
<keyword evidence="2" id="KW-1185">Reference proteome</keyword>
<reference evidence="1 2" key="1">
    <citation type="submission" date="2020-09" db="EMBL/GenBank/DDBJ databases">
        <title>De no assembly of potato wild relative species, Solanum commersonii.</title>
        <authorList>
            <person name="Cho K."/>
        </authorList>
    </citation>
    <scope>NUCLEOTIDE SEQUENCE [LARGE SCALE GENOMIC DNA]</scope>
    <source>
        <strain evidence="1">LZ3.2</strain>
        <tissue evidence="1">Leaf</tissue>
    </source>
</reference>
<evidence type="ECO:0000313" key="1">
    <source>
        <dbReference type="EMBL" id="KAG5571596.1"/>
    </source>
</evidence>